<proteinExistence type="predicted"/>
<evidence type="ECO:0008006" key="3">
    <source>
        <dbReference type="Google" id="ProtNLM"/>
    </source>
</evidence>
<dbReference type="AlphaFoldDB" id="A0A8K0GA41"/>
<comment type="caution">
    <text evidence="1">The sequence shown here is derived from an EMBL/GenBank/DDBJ whole genome shotgun (WGS) entry which is preliminary data.</text>
</comment>
<evidence type="ECO:0000313" key="1">
    <source>
        <dbReference type="EMBL" id="KAF2897180.1"/>
    </source>
</evidence>
<dbReference type="OrthoDB" id="9974378at2759"/>
<dbReference type="PANTHER" id="PTHR47412">
    <property type="entry name" value="FI01434P-RELATED"/>
    <property type="match status" value="1"/>
</dbReference>
<name>A0A8K0GA41_IGNLU</name>
<organism evidence="1 2">
    <name type="scientific">Ignelater luminosus</name>
    <name type="common">Cucubano</name>
    <name type="synonym">Pyrophorus luminosus</name>
    <dbReference type="NCBI Taxonomy" id="2038154"/>
    <lineage>
        <taxon>Eukaryota</taxon>
        <taxon>Metazoa</taxon>
        <taxon>Ecdysozoa</taxon>
        <taxon>Arthropoda</taxon>
        <taxon>Hexapoda</taxon>
        <taxon>Insecta</taxon>
        <taxon>Pterygota</taxon>
        <taxon>Neoptera</taxon>
        <taxon>Endopterygota</taxon>
        <taxon>Coleoptera</taxon>
        <taxon>Polyphaga</taxon>
        <taxon>Elateriformia</taxon>
        <taxon>Elateroidea</taxon>
        <taxon>Elateridae</taxon>
        <taxon>Agrypninae</taxon>
        <taxon>Pyrophorini</taxon>
        <taxon>Ignelater</taxon>
    </lineage>
</organism>
<dbReference type="EMBL" id="VTPC01004426">
    <property type="protein sequence ID" value="KAF2897180.1"/>
    <property type="molecule type" value="Genomic_DNA"/>
</dbReference>
<sequence length="263" mass="30435">MIFFLQIPSQKEAMEATYNCSLGAPYKGVNRTSTHAAKNKLIYPINLARNIARSMSETHYVLTSDVELYPSLNVIPKFLKMIFESSLSLSKYYPAVFPLPVFEIKIGTPIPNNKTELQNLLKNKLAIPFHRDICDLCHGIPKREEWIEKEDDQQLHVFHAANRTGKHRFWEPFYIGTKANPIFDERLSWEGMQDKIIQAYTMCLLNYTFLVLDNAFLVHRPGIKRGGSRGWRGYYMAQTHNLLKRVIVPELHNLYGNRTGCEI</sequence>
<dbReference type="PANTHER" id="PTHR47412:SF1">
    <property type="entry name" value="FI01434P-RELATED"/>
    <property type="match status" value="1"/>
</dbReference>
<dbReference type="Pfam" id="PF13896">
    <property type="entry name" value="Glyco_transf_49"/>
    <property type="match status" value="1"/>
</dbReference>
<gene>
    <name evidence="1" type="ORF">ILUMI_08995</name>
</gene>
<protein>
    <recommendedName>
        <fullName evidence="3">N-acetyllactosaminide beta-1,3-N-acetylglucosaminyltransferase</fullName>
    </recommendedName>
</protein>
<dbReference type="Proteomes" id="UP000801492">
    <property type="component" value="Unassembled WGS sequence"/>
</dbReference>
<reference evidence="1" key="1">
    <citation type="submission" date="2019-08" db="EMBL/GenBank/DDBJ databases">
        <title>The genome of the North American firefly Photinus pyralis.</title>
        <authorList>
            <consortium name="Photinus pyralis genome working group"/>
            <person name="Fallon T.R."/>
            <person name="Sander Lower S.E."/>
            <person name="Weng J.-K."/>
        </authorList>
    </citation>
    <scope>NUCLEOTIDE SEQUENCE</scope>
    <source>
        <strain evidence="1">TRF0915ILg1</strain>
        <tissue evidence="1">Whole body</tissue>
    </source>
</reference>
<accession>A0A8K0GA41</accession>
<evidence type="ECO:0000313" key="2">
    <source>
        <dbReference type="Proteomes" id="UP000801492"/>
    </source>
</evidence>
<keyword evidence="2" id="KW-1185">Reference proteome</keyword>